<reference evidence="2" key="1">
    <citation type="journal article" date="2013" name="Nature">
        <title>Pan genome of the phytoplankton Emiliania underpins its global distribution.</title>
        <authorList>
            <person name="Read B.A."/>
            <person name="Kegel J."/>
            <person name="Klute M.J."/>
            <person name="Kuo A."/>
            <person name="Lefebvre S.C."/>
            <person name="Maumus F."/>
            <person name="Mayer C."/>
            <person name="Miller J."/>
            <person name="Monier A."/>
            <person name="Salamov A."/>
            <person name="Young J."/>
            <person name="Aguilar M."/>
            <person name="Claverie J.M."/>
            <person name="Frickenhaus S."/>
            <person name="Gonzalez K."/>
            <person name="Herman E.K."/>
            <person name="Lin Y.C."/>
            <person name="Napier J."/>
            <person name="Ogata H."/>
            <person name="Sarno A.F."/>
            <person name="Shmutz J."/>
            <person name="Schroeder D."/>
            <person name="de Vargas C."/>
            <person name="Verret F."/>
            <person name="von Dassow P."/>
            <person name="Valentin K."/>
            <person name="Van de Peer Y."/>
            <person name="Wheeler G."/>
            <person name="Dacks J.B."/>
            <person name="Delwiche C.F."/>
            <person name="Dyhrman S.T."/>
            <person name="Glockner G."/>
            <person name="John U."/>
            <person name="Richards T."/>
            <person name="Worden A.Z."/>
            <person name="Zhang X."/>
            <person name="Grigoriev I.V."/>
            <person name="Allen A.E."/>
            <person name="Bidle K."/>
            <person name="Borodovsky M."/>
            <person name="Bowler C."/>
            <person name="Brownlee C."/>
            <person name="Cock J.M."/>
            <person name="Elias M."/>
            <person name="Gladyshev V.N."/>
            <person name="Groth M."/>
            <person name="Guda C."/>
            <person name="Hadaegh A."/>
            <person name="Iglesias-Rodriguez M.D."/>
            <person name="Jenkins J."/>
            <person name="Jones B.M."/>
            <person name="Lawson T."/>
            <person name="Leese F."/>
            <person name="Lindquist E."/>
            <person name="Lobanov A."/>
            <person name="Lomsadze A."/>
            <person name="Malik S.B."/>
            <person name="Marsh M.E."/>
            <person name="Mackinder L."/>
            <person name="Mock T."/>
            <person name="Mueller-Roeber B."/>
            <person name="Pagarete A."/>
            <person name="Parker M."/>
            <person name="Probert I."/>
            <person name="Quesneville H."/>
            <person name="Raines C."/>
            <person name="Rensing S.A."/>
            <person name="Riano-Pachon D.M."/>
            <person name="Richier S."/>
            <person name="Rokitta S."/>
            <person name="Shiraiwa Y."/>
            <person name="Soanes D.M."/>
            <person name="van der Giezen M."/>
            <person name="Wahlund T.M."/>
            <person name="Williams B."/>
            <person name="Wilson W."/>
            <person name="Wolfe G."/>
            <person name="Wurch L.L."/>
        </authorList>
    </citation>
    <scope>NUCLEOTIDE SEQUENCE</scope>
</reference>
<protein>
    <submittedName>
        <fullName evidence="1">Uncharacterized protein</fullName>
    </submittedName>
</protein>
<dbReference type="AlphaFoldDB" id="A0A0D3I774"/>
<dbReference type="GeneID" id="17253357"/>
<evidence type="ECO:0000313" key="1">
    <source>
        <dbReference type="EnsemblProtists" id="EOD07109"/>
    </source>
</evidence>
<dbReference type="HOGENOM" id="CLU_1985780_0_0_1"/>
<dbReference type="KEGG" id="ehx:EMIHUDRAFT_432990"/>
<dbReference type="Proteomes" id="UP000013827">
    <property type="component" value="Unassembled WGS sequence"/>
</dbReference>
<keyword evidence="2" id="KW-1185">Reference proteome</keyword>
<reference evidence="1" key="2">
    <citation type="submission" date="2024-10" db="UniProtKB">
        <authorList>
            <consortium name="EnsemblProtists"/>
        </authorList>
    </citation>
    <scope>IDENTIFICATION</scope>
</reference>
<proteinExistence type="predicted"/>
<dbReference type="RefSeq" id="XP_005759538.1">
    <property type="nucleotide sequence ID" value="XM_005759481.1"/>
</dbReference>
<dbReference type="EnsemblProtists" id="EOD07109">
    <property type="protein sequence ID" value="EOD07109"/>
    <property type="gene ID" value="EMIHUDRAFT_432990"/>
</dbReference>
<evidence type="ECO:0000313" key="2">
    <source>
        <dbReference type="Proteomes" id="UP000013827"/>
    </source>
</evidence>
<dbReference type="PaxDb" id="2903-EOD07109"/>
<accession>A0A0D3I774</accession>
<organism evidence="1 2">
    <name type="scientific">Emiliania huxleyi (strain CCMP1516)</name>
    <dbReference type="NCBI Taxonomy" id="280463"/>
    <lineage>
        <taxon>Eukaryota</taxon>
        <taxon>Haptista</taxon>
        <taxon>Haptophyta</taxon>
        <taxon>Prymnesiophyceae</taxon>
        <taxon>Isochrysidales</taxon>
        <taxon>Noelaerhabdaceae</taxon>
        <taxon>Emiliania</taxon>
    </lineage>
</organism>
<sequence length="126" mass="13435">MASNTPKRDVPAPEWKADVPAWERLVSLVTTPGTGQVRLCYLLRSHYGPLIGSLPRRAGAPRPQAGRAAQLERPAAVDPCGFCAWHPRRGDPRRAAAGAGRNTERRALALAALPLELRATRAAGAG</sequence>
<name>A0A0D3I774_EMIH1</name>